<comment type="caution">
    <text evidence="2">The sequence shown here is derived from an EMBL/GenBank/DDBJ whole genome shotgun (WGS) entry which is preliminary data.</text>
</comment>
<sequence>MGNSFVQRATHGVPAWETLNSGSVIIAILETEAQKWGRNPKVNARPEADVRSKPNAVNTGLEPDEINAGPEPDAGLKPYAINAGPEPDAGLKPDAGPKPYSINARLIGKCKKCEVKSLKLICHHTRGLSELLTGSLHLGTGLGELPLRWLAGEFLISQRPPVDRT</sequence>
<feature type="region of interest" description="Disordered" evidence="1">
    <location>
        <begin position="39"/>
        <end position="96"/>
    </location>
</feature>
<dbReference type="Proteomes" id="UP000233551">
    <property type="component" value="Unassembled WGS sequence"/>
</dbReference>
<organism evidence="2 3">
    <name type="scientific">Punica granatum</name>
    <name type="common">Pomegranate</name>
    <dbReference type="NCBI Taxonomy" id="22663"/>
    <lineage>
        <taxon>Eukaryota</taxon>
        <taxon>Viridiplantae</taxon>
        <taxon>Streptophyta</taxon>
        <taxon>Embryophyta</taxon>
        <taxon>Tracheophyta</taxon>
        <taxon>Spermatophyta</taxon>
        <taxon>Magnoliopsida</taxon>
        <taxon>eudicotyledons</taxon>
        <taxon>Gunneridae</taxon>
        <taxon>Pentapetalae</taxon>
        <taxon>rosids</taxon>
        <taxon>malvids</taxon>
        <taxon>Myrtales</taxon>
        <taxon>Lythraceae</taxon>
        <taxon>Punica</taxon>
    </lineage>
</organism>
<dbReference type="EMBL" id="PGOL01000807">
    <property type="protein sequence ID" value="PKI64532.1"/>
    <property type="molecule type" value="Genomic_DNA"/>
</dbReference>
<proteinExistence type="predicted"/>
<keyword evidence="3" id="KW-1185">Reference proteome</keyword>
<evidence type="ECO:0000313" key="2">
    <source>
        <dbReference type="EMBL" id="PKI64532.1"/>
    </source>
</evidence>
<gene>
    <name evidence="2" type="ORF">CRG98_015095</name>
</gene>
<dbReference type="AlphaFoldDB" id="A0A2I0K7L8"/>
<accession>A0A2I0K7L8</accession>
<name>A0A2I0K7L8_PUNGR</name>
<protein>
    <submittedName>
        <fullName evidence="2">Uncharacterized protein</fullName>
    </submittedName>
</protein>
<evidence type="ECO:0000313" key="3">
    <source>
        <dbReference type="Proteomes" id="UP000233551"/>
    </source>
</evidence>
<evidence type="ECO:0000256" key="1">
    <source>
        <dbReference type="SAM" id="MobiDB-lite"/>
    </source>
</evidence>
<reference evidence="2 3" key="1">
    <citation type="submission" date="2017-11" db="EMBL/GenBank/DDBJ databases">
        <title>De-novo sequencing of pomegranate (Punica granatum L.) genome.</title>
        <authorList>
            <person name="Akparov Z."/>
            <person name="Amiraslanov A."/>
            <person name="Hajiyeva S."/>
            <person name="Abbasov M."/>
            <person name="Kaur K."/>
            <person name="Hamwieh A."/>
            <person name="Solovyev V."/>
            <person name="Salamov A."/>
            <person name="Braich B."/>
            <person name="Kosarev P."/>
            <person name="Mahmoud A."/>
            <person name="Hajiyev E."/>
            <person name="Babayeva S."/>
            <person name="Izzatullayeva V."/>
            <person name="Mammadov A."/>
            <person name="Mammadov A."/>
            <person name="Sharifova S."/>
            <person name="Ojaghi J."/>
            <person name="Eynullazada K."/>
            <person name="Bayramov B."/>
            <person name="Abdulazimova A."/>
            <person name="Shahmuradov I."/>
        </authorList>
    </citation>
    <scope>NUCLEOTIDE SEQUENCE [LARGE SCALE GENOMIC DNA]</scope>
    <source>
        <strain evidence="3">cv. AG2017</strain>
        <tissue evidence="2">Leaf</tissue>
    </source>
</reference>